<dbReference type="AlphaFoldDB" id="A0AAF0ZN50"/>
<accession>A0AAF0ZN50</accession>
<gene>
    <name evidence="1" type="ORF">MTR67_038701</name>
</gene>
<reference evidence="1" key="1">
    <citation type="submission" date="2023-08" db="EMBL/GenBank/DDBJ databases">
        <title>A de novo genome assembly of Solanum verrucosum Schlechtendal, a Mexican diploid species geographically isolated from the other diploid A-genome species in potato relatives.</title>
        <authorList>
            <person name="Hosaka K."/>
        </authorList>
    </citation>
    <scope>NUCLEOTIDE SEQUENCE</scope>
    <source>
        <tissue evidence="1">Young leaves</tissue>
    </source>
</reference>
<sequence>MVGKGNQHDGDGNWHNYSGVRHNGCGVRQDGGGVRHIDGGIQHIGAIDVKKDESKPPDSLHKLIVSSQSSISKFIISDCLIFDRIEFELRCRLIFFQKDRWCSDHVNTKFSYGIIQFTVYSNATGPKLSVVEYLEILGKRSAFLYPSRSTTDRKTVGMECHTIRARKVQVFKEQVERLKEKRQILSGEKEGEAPCTDGSEKDVETELFIGPRSAE</sequence>
<dbReference type="EMBL" id="CP133620">
    <property type="protein sequence ID" value="WMV45316.1"/>
    <property type="molecule type" value="Genomic_DNA"/>
</dbReference>
<evidence type="ECO:0000313" key="2">
    <source>
        <dbReference type="Proteomes" id="UP001234989"/>
    </source>
</evidence>
<organism evidence="1 2">
    <name type="scientific">Solanum verrucosum</name>
    <dbReference type="NCBI Taxonomy" id="315347"/>
    <lineage>
        <taxon>Eukaryota</taxon>
        <taxon>Viridiplantae</taxon>
        <taxon>Streptophyta</taxon>
        <taxon>Embryophyta</taxon>
        <taxon>Tracheophyta</taxon>
        <taxon>Spermatophyta</taxon>
        <taxon>Magnoliopsida</taxon>
        <taxon>eudicotyledons</taxon>
        <taxon>Gunneridae</taxon>
        <taxon>Pentapetalae</taxon>
        <taxon>asterids</taxon>
        <taxon>lamiids</taxon>
        <taxon>Solanales</taxon>
        <taxon>Solanaceae</taxon>
        <taxon>Solanoideae</taxon>
        <taxon>Solaneae</taxon>
        <taxon>Solanum</taxon>
    </lineage>
</organism>
<dbReference type="Proteomes" id="UP001234989">
    <property type="component" value="Chromosome 9"/>
</dbReference>
<keyword evidence="2" id="KW-1185">Reference proteome</keyword>
<proteinExistence type="predicted"/>
<name>A0AAF0ZN50_SOLVR</name>
<protein>
    <submittedName>
        <fullName evidence="1">Uncharacterized protein</fullName>
    </submittedName>
</protein>
<evidence type="ECO:0000313" key="1">
    <source>
        <dbReference type="EMBL" id="WMV45316.1"/>
    </source>
</evidence>